<sequence>MDFGRRNFLANLGGLAALTCSFALALYRSRDDDPRSAAFVTGAYGAVALLVYLLRRFERGEGERRGDKAAVWALATLLIAMFASRVAPLMPPAAGSLVYLVAAATAGAGFWALFILSP</sequence>
<keyword evidence="1" id="KW-0472">Membrane</keyword>
<keyword evidence="1" id="KW-0812">Transmembrane</keyword>
<gene>
    <name evidence="2" type="ORF">C2845_PM09G03250</name>
</gene>
<feature type="transmembrane region" description="Helical" evidence="1">
    <location>
        <begin position="39"/>
        <end position="57"/>
    </location>
</feature>
<protein>
    <submittedName>
        <fullName evidence="2">Uncharacterized protein</fullName>
    </submittedName>
</protein>
<dbReference type="InterPro" id="IPR045501">
    <property type="entry name" value="DUF6490"/>
</dbReference>
<accession>A0A3L6S5A9</accession>
<dbReference type="OrthoDB" id="687374at2759"/>
<dbReference type="PANTHER" id="PTHR46610:SF14">
    <property type="entry name" value="OS06G0146800 PROTEIN"/>
    <property type="match status" value="1"/>
</dbReference>
<reference evidence="3" key="1">
    <citation type="journal article" date="2019" name="Nat. Commun.">
        <title>The genome of broomcorn millet.</title>
        <authorList>
            <person name="Zou C."/>
            <person name="Miki D."/>
            <person name="Li D."/>
            <person name="Tang Q."/>
            <person name="Xiao L."/>
            <person name="Rajput S."/>
            <person name="Deng P."/>
            <person name="Jia W."/>
            <person name="Huang R."/>
            <person name="Zhang M."/>
            <person name="Sun Y."/>
            <person name="Hu J."/>
            <person name="Fu X."/>
            <person name="Schnable P.S."/>
            <person name="Li F."/>
            <person name="Zhang H."/>
            <person name="Feng B."/>
            <person name="Zhu X."/>
            <person name="Liu R."/>
            <person name="Schnable J.C."/>
            <person name="Zhu J.-K."/>
            <person name="Zhang H."/>
        </authorList>
    </citation>
    <scope>NUCLEOTIDE SEQUENCE [LARGE SCALE GENOMIC DNA]</scope>
</reference>
<keyword evidence="1" id="KW-1133">Transmembrane helix</keyword>
<dbReference type="EMBL" id="PQIB02000006">
    <property type="protein sequence ID" value="RLN13588.1"/>
    <property type="molecule type" value="Genomic_DNA"/>
</dbReference>
<feature type="transmembrane region" description="Helical" evidence="1">
    <location>
        <begin position="69"/>
        <end position="87"/>
    </location>
</feature>
<evidence type="ECO:0000313" key="3">
    <source>
        <dbReference type="Proteomes" id="UP000275267"/>
    </source>
</evidence>
<proteinExistence type="predicted"/>
<feature type="transmembrane region" description="Helical" evidence="1">
    <location>
        <begin position="93"/>
        <end position="116"/>
    </location>
</feature>
<organism evidence="2 3">
    <name type="scientific">Panicum miliaceum</name>
    <name type="common">Proso millet</name>
    <name type="synonym">Broomcorn millet</name>
    <dbReference type="NCBI Taxonomy" id="4540"/>
    <lineage>
        <taxon>Eukaryota</taxon>
        <taxon>Viridiplantae</taxon>
        <taxon>Streptophyta</taxon>
        <taxon>Embryophyta</taxon>
        <taxon>Tracheophyta</taxon>
        <taxon>Spermatophyta</taxon>
        <taxon>Magnoliopsida</taxon>
        <taxon>Liliopsida</taxon>
        <taxon>Poales</taxon>
        <taxon>Poaceae</taxon>
        <taxon>PACMAD clade</taxon>
        <taxon>Panicoideae</taxon>
        <taxon>Panicodae</taxon>
        <taxon>Paniceae</taxon>
        <taxon>Panicinae</taxon>
        <taxon>Panicum</taxon>
        <taxon>Panicum sect. Panicum</taxon>
    </lineage>
</organism>
<evidence type="ECO:0000313" key="2">
    <source>
        <dbReference type="EMBL" id="RLN13588.1"/>
    </source>
</evidence>
<dbReference type="PANTHER" id="PTHR46610">
    <property type="entry name" value="OS05G0181300 PROTEIN"/>
    <property type="match status" value="1"/>
</dbReference>
<dbReference type="Pfam" id="PF20100">
    <property type="entry name" value="DUF6490"/>
    <property type="match status" value="1"/>
</dbReference>
<comment type="caution">
    <text evidence="2">The sequence shown here is derived from an EMBL/GenBank/DDBJ whole genome shotgun (WGS) entry which is preliminary data.</text>
</comment>
<dbReference type="AlphaFoldDB" id="A0A3L6S5A9"/>
<dbReference type="Proteomes" id="UP000275267">
    <property type="component" value="Unassembled WGS sequence"/>
</dbReference>
<feature type="transmembrane region" description="Helical" evidence="1">
    <location>
        <begin position="7"/>
        <end position="27"/>
    </location>
</feature>
<name>A0A3L6S5A9_PANMI</name>
<keyword evidence="3" id="KW-1185">Reference proteome</keyword>
<evidence type="ECO:0000256" key="1">
    <source>
        <dbReference type="SAM" id="Phobius"/>
    </source>
</evidence>